<keyword evidence="4" id="KW-1185">Reference proteome</keyword>
<protein>
    <recommendedName>
        <fullName evidence="2">Beta-galactosidase beta-sandwich domain-containing protein</fullName>
    </recommendedName>
</protein>
<name>A0AA35ZQQ0_LACSI</name>
<evidence type="ECO:0000256" key="1">
    <source>
        <dbReference type="SAM" id="Phobius"/>
    </source>
</evidence>
<feature type="domain" description="Beta-galactosidase beta-sandwich" evidence="2">
    <location>
        <begin position="66"/>
        <end position="85"/>
    </location>
</feature>
<sequence length="192" mass="21079">MAISSSFHNPHFYSLSISVIVKASSGPRYVVGFITNSILMSKQVGELAGIAVGATVMLNILIAVYLWSVSILPDCKNVIFNTSKVVAQKSVGDASTFVESEFSLSSSSWSWYVEKTAHSWFCNCLVSQKIVPKLTEVLTDTHPQVQSAWQTTLQQEVQNLAKKAAETVVLVIDDEGTEYLISELLKLLLFPC</sequence>
<feature type="transmembrane region" description="Helical" evidence="1">
    <location>
        <begin position="47"/>
        <end position="67"/>
    </location>
</feature>
<evidence type="ECO:0000313" key="4">
    <source>
        <dbReference type="Proteomes" id="UP001177003"/>
    </source>
</evidence>
<dbReference type="InterPro" id="IPR041392">
    <property type="entry name" value="GHD"/>
</dbReference>
<keyword evidence="1" id="KW-0472">Membrane</keyword>
<keyword evidence="1" id="KW-1133">Transmembrane helix</keyword>
<accession>A0AA35ZQQ0</accession>
<gene>
    <name evidence="3" type="ORF">LSALG_LOCUS35453</name>
</gene>
<dbReference type="EMBL" id="OX465084">
    <property type="protein sequence ID" value="CAI9296598.1"/>
    <property type="molecule type" value="Genomic_DNA"/>
</dbReference>
<reference evidence="3" key="1">
    <citation type="submission" date="2023-04" db="EMBL/GenBank/DDBJ databases">
        <authorList>
            <person name="Vijverberg K."/>
            <person name="Xiong W."/>
            <person name="Schranz E."/>
        </authorList>
    </citation>
    <scope>NUCLEOTIDE SEQUENCE</scope>
</reference>
<dbReference type="Proteomes" id="UP001177003">
    <property type="component" value="Chromosome 8"/>
</dbReference>
<evidence type="ECO:0000313" key="3">
    <source>
        <dbReference type="EMBL" id="CAI9296598.1"/>
    </source>
</evidence>
<dbReference type="Pfam" id="PF17834">
    <property type="entry name" value="GHD"/>
    <property type="match status" value="1"/>
</dbReference>
<evidence type="ECO:0000259" key="2">
    <source>
        <dbReference type="Pfam" id="PF17834"/>
    </source>
</evidence>
<proteinExistence type="predicted"/>
<keyword evidence="1" id="KW-0812">Transmembrane</keyword>
<dbReference type="AlphaFoldDB" id="A0AA35ZQQ0"/>
<organism evidence="3 4">
    <name type="scientific">Lactuca saligna</name>
    <name type="common">Willowleaf lettuce</name>
    <dbReference type="NCBI Taxonomy" id="75948"/>
    <lineage>
        <taxon>Eukaryota</taxon>
        <taxon>Viridiplantae</taxon>
        <taxon>Streptophyta</taxon>
        <taxon>Embryophyta</taxon>
        <taxon>Tracheophyta</taxon>
        <taxon>Spermatophyta</taxon>
        <taxon>Magnoliopsida</taxon>
        <taxon>eudicotyledons</taxon>
        <taxon>Gunneridae</taxon>
        <taxon>Pentapetalae</taxon>
        <taxon>asterids</taxon>
        <taxon>campanulids</taxon>
        <taxon>Asterales</taxon>
        <taxon>Asteraceae</taxon>
        <taxon>Cichorioideae</taxon>
        <taxon>Cichorieae</taxon>
        <taxon>Lactucinae</taxon>
        <taxon>Lactuca</taxon>
    </lineage>
</organism>